<keyword evidence="4 6" id="KW-1133">Transmembrane helix</keyword>
<evidence type="ECO:0000256" key="6">
    <source>
        <dbReference type="SAM" id="Phobius"/>
    </source>
</evidence>
<sequence>MQDSVNALFTQWDVPPLVTCALAVTAAIYIAGWIRIRRTRPQQFPAARLAAFLGGILALFVAVASPLDTFSESLLFMHMAQHFVLMSVAPPLIVLGAPVVPMLRGLPRGLIRGVLRPVFRSQVIHRLGSVLVRPRVAWIAMNAAFLLWHIPAAYEFALRSENWHNCEHACFFFTSLMFWWPIIEPWPFRRRGSRWMILPYLLLADFVNTGLSATLCFSGRLFYPSYAAVARPFGLSALNDQIAAGAFMWVCGSTIFLIPAIGITMRLLAPKRRRTASPAWVAGAR</sequence>
<keyword evidence="3 6" id="KW-0812">Transmembrane</keyword>
<protein>
    <submittedName>
        <fullName evidence="7">Cytochrome c oxidase assembly protein</fullName>
    </submittedName>
</protein>
<dbReference type="Proteomes" id="UP000264702">
    <property type="component" value="Unassembled WGS sequence"/>
</dbReference>
<gene>
    <name evidence="7" type="ORF">D0Y96_07865</name>
</gene>
<dbReference type="OrthoDB" id="9808789at2"/>
<dbReference type="GO" id="GO:0005886">
    <property type="term" value="C:plasma membrane"/>
    <property type="evidence" value="ECO:0007669"/>
    <property type="project" value="UniProtKB-SubCell"/>
</dbReference>
<dbReference type="AlphaFoldDB" id="A0A372IPI9"/>
<organism evidence="7 8">
    <name type="scientific">Paracidobacterium acidisoli</name>
    <dbReference type="NCBI Taxonomy" id="2303751"/>
    <lineage>
        <taxon>Bacteria</taxon>
        <taxon>Pseudomonadati</taxon>
        <taxon>Acidobacteriota</taxon>
        <taxon>Terriglobia</taxon>
        <taxon>Terriglobales</taxon>
        <taxon>Acidobacteriaceae</taxon>
        <taxon>Paracidobacterium</taxon>
    </lineage>
</organism>
<feature type="transmembrane region" description="Helical" evidence="6">
    <location>
        <begin position="242"/>
        <end position="264"/>
    </location>
</feature>
<keyword evidence="2" id="KW-1003">Cell membrane</keyword>
<name>A0A372IPI9_9BACT</name>
<dbReference type="Pfam" id="PF09678">
    <property type="entry name" value="Caa3_CtaG"/>
    <property type="match status" value="1"/>
</dbReference>
<evidence type="ECO:0000313" key="7">
    <source>
        <dbReference type="EMBL" id="RFU16669.1"/>
    </source>
</evidence>
<proteinExistence type="predicted"/>
<dbReference type="InterPro" id="IPR019108">
    <property type="entry name" value="Caa3_assmbl_CtaG-rel"/>
</dbReference>
<keyword evidence="5 6" id="KW-0472">Membrane</keyword>
<evidence type="ECO:0000256" key="4">
    <source>
        <dbReference type="ARBA" id="ARBA00022989"/>
    </source>
</evidence>
<feature type="transmembrane region" description="Helical" evidence="6">
    <location>
        <begin position="79"/>
        <end position="103"/>
    </location>
</feature>
<evidence type="ECO:0000256" key="2">
    <source>
        <dbReference type="ARBA" id="ARBA00022475"/>
    </source>
</evidence>
<evidence type="ECO:0000256" key="1">
    <source>
        <dbReference type="ARBA" id="ARBA00004651"/>
    </source>
</evidence>
<keyword evidence="8" id="KW-1185">Reference proteome</keyword>
<comment type="subcellular location">
    <subcellularLocation>
        <location evidence="1">Cell membrane</location>
        <topology evidence="1">Multi-pass membrane protein</topology>
    </subcellularLocation>
</comment>
<evidence type="ECO:0000256" key="5">
    <source>
        <dbReference type="ARBA" id="ARBA00023136"/>
    </source>
</evidence>
<accession>A0A372IPI9</accession>
<feature type="transmembrane region" description="Helical" evidence="6">
    <location>
        <begin position="14"/>
        <end position="34"/>
    </location>
</feature>
<evidence type="ECO:0000256" key="3">
    <source>
        <dbReference type="ARBA" id="ARBA00022692"/>
    </source>
</evidence>
<evidence type="ECO:0000313" key="8">
    <source>
        <dbReference type="Proteomes" id="UP000264702"/>
    </source>
</evidence>
<comment type="caution">
    <text evidence="7">The sequence shown here is derived from an EMBL/GenBank/DDBJ whole genome shotgun (WGS) entry which is preliminary data.</text>
</comment>
<feature type="transmembrane region" description="Helical" evidence="6">
    <location>
        <begin position="195"/>
        <end position="222"/>
    </location>
</feature>
<dbReference type="EMBL" id="QVQT01000003">
    <property type="protein sequence ID" value="RFU16669.1"/>
    <property type="molecule type" value="Genomic_DNA"/>
</dbReference>
<feature type="transmembrane region" description="Helical" evidence="6">
    <location>
        <begin position="46"/>
        <end position="67"/>
    </location>
</feature>
<dbReference type="RefSeq" id="WP_117298839.1">
    <property type="nucleotide sequence ID" value="NZ_QVQT02000003.1"/>
</dbReference>
<reference evidence="7 8" key="1">
    <citation type="submission" date="2018-08" db="EMBL/GenBank/DDBJ databases">
        <title>Acidipila sp. 4G-K13, an acidobacterium isolated from forest soil.</title>
        <authorList>
            <person name="Gao Z.-H."/>
            <person name="Qiu L.-H."/>
        </authorList>
    </citation>
    <scope>NUCLEOTIDE SEQUENCE [LARGE SCALE GENOMIC DNA]</scope>
    <source>
        <strain evidence="7 8">4G-K13</strain>
    </source>
</reference>